<feature type="compositionally biased region" description="Polar residues" evidence="1">
    <location>
        <begin position="511"/>
        <end position="525"/>
    </location>
</feature>
<evidence type="ECO:0000256" key="1">
    <source>
        <dbReference type="SAM" id="MobiDB-lite"/>
    </source>
</evidence>
<dbReference type="EMBL" id="JBHUDO010000001">
    <property type="protein sequence ID" value="MFD1644546.1"/>
    <property type="molecule type" value="Genomic_DNA"/>
</dbReference>
<keyword evidence="3" id="KW-1185">Reference proteome</keyword>
<organism evidence="2 3">
    <name type="scientific">Haloarchaeobius litoreus</name>
    <dbReference type="NCBI Taxonomy" id="755306"/>
    <lineage>
        <taxon>Archaea</taxon>
        <taxon>Methanobacteriati</taxon>
        <taxon>Methanobacteriota</taxon>
        <taxon>Stenosarchaea group</taxon>
        <taxon>Halobacteria</taxon>
        <taxon>Halobacteriales</taxon>
        <taxon>Halorubellaceae</taxon>
        <taxon>Haloarchaeobius</taxon>
    </lineage>
</organism>
<gene>
    <name evidence="2" type="ORF">ACFSBL_02520</name>
</gene>
<feature type="compositionally biased region" description="Basic and acidic residues" evidence="1">
    <location>
        <begin position="764"/>
        <end position="774"/>
    </location>
</feature>
<protein>
    <submittedName>
        <fullName evidence="2">Uncharacterized protein</fullName>
    </submittedName>
</protein>
<reference evidence="2 3" key="1">
    <citation type="journal article" date="2019" name="Int. J. Syst. Evol. Microbiol.">
        <title>The Global Catalogue of Microorganisms (GCM) 10K type strain sequencing project: providing services to taxonomists for standard genome sequencing and annotation.</title>
        <authorList>
            <consortium name="The Broad Institute Genomics Platform"/>
            <consortium name="The Broad Institute Genome Sequencing Center for Infectious Disease"/>
            <person name="Wu L."/>
            <person name="Ma J."/>
        </authorList>
    </citation>
    <scope>NUCLEOTIDE SEQUENCE [LARGE SCALE GENOMIC DNA]</scope>
    <source>
        <strain evidence="2 3">CGMCC 1.10390</strain>
    </source>
</reference>
<feature type="region of interest" description="Disordered" evidence="1">
    <location>
        <begin position="511"/>
        <end position="538"/>
    </location>
</feature>
<sequence length="870" mass="94682">MSEASVADVRDALRTAEDELTRASHLLSTVAEFAEARKHGGSADPTPVERAATRFLEPGPGPNYTVPVRRSELSYLGEPLLDEDGDFFAAARAYESSANRTGSGDGSLSALVDDLERFVTGASDHTPAAETVATLAAADDRAMAGHLRVVVRRLVSAARAKRDAVEDRLNDQYAEQDDGSYTQTNTGRVQQFLDSVDDTVSTLSDEPIALLPVRLETRFVEDDLLVRVYPDRIHEDSHEPQLTDAERTWGQNFWAYVWYATVETPVPRELSTNLPAERQDELVAMLVELPDSGYPDDPAERKRAIRTRAWGQLVERFGRERAKYVVHALRPDVDGSHDWMTLLDGSETAESVGALAFPDPDGRPGSWTRAPVARLLPDEWLVYGVWTADDDYDGEGDTRETFLVHGGAIREPLRVGPDPDAMAVATQAVADTPEGTRTEAGIDWLVDFAAAERAGMALRITPADVHPGGDRPLDEGWFEQLVVTGVKATMDADESARQLRELLAAQQYTNGLSLVPQGTPTNNADRPSGYHSGEDPEDTVDVDAGAPLVEHGDMTDGDVLARALAVDPSSLGDDDHVFAHVADADATDQLDAWHANSALWSGTLGYYIQTMLRPNRFDDSDATPPLFDQLDDPDISTWFRGDDPAGWYEAYRRHFIEYVRAGGPLPTLRAGRQPYGFLPATVSDPDSDARLWAGGGALDGIETGDDHVSVGGGVSIAEAADDRDGWSIGDIRIGGSDGGSSEEASETTLRGNDPAYDYTTGSSEEFRRTYRPEDARDEIPDAYLARTFEPAETRRVFSASEMATHYSPDEASSVLSTDELNENYSREELAASSVETDADGRAIDPDGGGGRRGKRPRDDDDEDSSGGIFR</sequence>
<evidence type="ECO:0000313" key="2">
    <source>
        <dbReference type="EMBL" id="MFD1644546.1"/>
    </source>
</evidence>
<dbReference type="Proteomes" id="UP001597034">
    <property type="component" value="Unassembled WGS sequence"/>
</dbReference>
<dbReference type="RefSeq" id="WP_256399812.1">
    <property type="nucleotide sequence ID" value="NZ_JANHJR010000002.1"/>
</dbReference>
<feature type="region of interest" description="Disordered" evidence="1">
    <location>
        <begin position="732"/>
        <end position="774"/>
    </location>
</feature>
<feature type="region of interest" description="Disordered" evidence="1">
    <location>
        <begin position="807"/>
        <end position="870"/>
    </location>
</feature>
<proteinExistence type="predicted"/>
<dbReference type="AlphaFoldDB" id="A0ABD6DEX5"/>
<accession>A0ABD6DEX5</accession>
<evidence type="ECO:0000313" key="3">
    <source>
        <dbReference type="Proteomes" id="UP001597034"/>
    </source>
</evidence>
<name>A0ABD6DEX5_9EURY</name>
<comment type="caution">
    <text evidence="2">The sequence shown here is derived from an EMBL/GenBank/DDBJ whole genome shotgun (WGS) entry which is preliminary data.</text>
</comment>